<dbReference type="PIRSF" id="PIRSF000398">
    <property type="entry name" value="M_m6A_EcoRV"/>
    <property type="match status" value="1"/>
</dbReference>
<dbReference type="EMBL" id="VOTZ01000019">
    <property type="protein sequence ID" value="MCQ1539098.1"/>
    <property type="molecule type" value="Genomic_DNA"/>
</dbReference>
<dbReference type="PANTHER" id="PTHR30481:SF3">
    <property type="entry name" value="DNA ADENINE METHYLASE"/>
    <property type="match status" value="1"/>
</dbReference>
<comment type="similarity">
    <text evidence="1">Belongs to the N(4)/N(6)-methyltransferase family.</text>
</comment>
<dbReference type="Proteomes" id="UP001524383">
    <property type="component" value="Unassembled WGS sequence"/>
</dbReference>
<evidence type="ECO:0000256" key="1">
    <source>
        <dbReference type="ARBA" id="ARBA00006594"/>
    </source>
</evidence>
<keyword evidence="3 7" id="KW-0489">Methyltransferase</keyword>
<dbReference type="InterPro" id="IPR012263">
    <property type="entry name" value="M_m6A_EcoRV"/>
</dbReference>
<dbReference type="GO" id="GO:0009007">
    <property type="term" value="F:site-specific DNA-methyltransferase (adenine-specific) activity"/>
    <property type="evidence" value="ECO:0007669"/>
    <property type="project" value="UniProtKB-EC"/>
</dbReference>
<protein>
    <recommendedName>
        <fullName evidence="2">site-specific DNA-methyltransferase (adenine-specific)</fullName>
        <ecNumber evidence="2">2.1.1.72</ecNumber>
    </recommendedName>
</protein>
<evidence type="ECO:0000256" key="3">
    <source>
        <dbReference type="ARBA" id="ARBA00022603"/>
    </source>
</evidence>
<evidence type="ECO:0000313" key="8">
    <source>
        <dbReference type="Proteomes" id="UP001524383"/>
    </source>
</evidence>
<organism evidence="7 8">
    <name type="scientific">Methanocalculus taiwanensis</name>
    <dbReference type="NCBI Taxonomy" id="106207"/>
    <lineage>
        <taxon>Archaea</taxon>
        <taxon>Methanobacteriati</taxon>
        <taxon>Methanobacteriota</taxon>
        <taxon>Stenosarchaea group</taxon>
        <taxon>Methanomicrobia</taxon>
        <taxon>Methanomicrobiales</taxon>
        <taxon>Methanocalculaceae</taxon>
        <taxon>Methanocalculus</taxon>
    </lineage>
</organism>
<comment type="caution">
    <text evidence="7">The sequence shown here is derived from an EMBL/GenBank/DDBJ whole genome shotgun (WGS) entry which is preliminary data.</text>
</comment>
<reference evidence="7 8" key="1">
    <citation type="submission" date="2019-08" db="EMBL/GenBank/DDBJ databases">
        <authorList>
            <person name="Chen S.-C."/>
            <person name="Lai M.-C."/>
            <person name="You Y.-T."/>
        </authorList>
    </citation>
    <scope>NUCLEOTIDE SEQUENCE [LARGE SCALE GENOMIC DNA]</scope>
    <source>
        <strain evidence="7 8">P2F9704a</strain>
    </source>
</reference>
<dbReference type="RefSeq" id="WP_255333061.1">
    <property type="nucleotide sequence ID" value="NZ_VOTZ01000019.1"/>
</dbReference>
<keyword evidence="5" id="KW-0949">S-adenosyl-L-methionine</keyword>
<accession>A0ABD4TJJ2</accession>
<keyword evidence="4" id="KW-0808">Transferase</keyword>
<evidence type="ECO:0000256" key="2">
    <source>
        <dbReference type="ARBA" id="ARBA00011900"/>
    </source>
</evidence>
<dbReference type="InterPro" id="IPR029063">
    <property type="entry name" value="SAM-dependent_MTases_sf"/>
</dbReference>
<evidence type="ECO:0000256" key="4">
    <source>
        <dbReference type="ARBA" id="ARBA00022679"/>
    </source>
</evidence>
<comment type="catalytic activity">
    <reaction evidence="6">
        <text>a 2'-deoxyadenosine in DNA + S-adenosyl-L-methionine = an N(6)-methyl-2'-deoxyadenosine in DNA + S-adenosyl-L-homocysteine + H(+)</text>
        <dbReference type="Rhea" id="RHEA:15197"/>
        <dbReference type="Rhea" id="RHEA-COMP:12418"/>
        <dbReference type="Rhea" id="RHEA-COMP:12419"/>
        <dbReference type="ChEBI" id="CHEBI:15378"/>
        <dbReference type="ChEBI" id="CHEBI:57856"/>
        <dbReference type="ChEBI" id="CHEBI:59789"/>
        <dbReference type="ChEBI" id="CHEBI:90615"/>
        <dbReference type="ChEBI" id="CHEBI:90616"/>
        <dbReference type="EC" id="2.1.1.72"/>
    </reaction>
</comment>
<dbReference type="EC" id="2.1.1.72" evidence="2"/>
<dbReference type="AlphaFoldDB" id="A0ABD4TJJ2"/>
<sequence length="320" mass="36454">MPRPKRTPGQAHPFLKWAGGKTQLLPELIGRLPPGIAHGEITSYVEPFIGGGALFFALHEHHTIEQSYLYDINCELILCYTVIQKDAEALIGELEHLRSEFFKRDEEGRKAFYYEIRESFNRQLSLISCEGYNRDWITRAAWIIFLNRTCFNGLFRVNQKGGFNVPFGKYKNPDILNAENLRNVAKLLADTTIRQGDFTCCRDVVDDKTFVYFDPPYRPLNEKTAVFTSYAKDGFDEGDQVRLAEFFRELDAKGAKVMLSNSDPKNTDPDDCFFDDLYSGFTIKRVPATRMINSNGAGRGVINELIITNYHVDLTTTSGL</sequence>
<name>A0ABD4TJJ2_9EURY</name>
<dbReference type="InterPro" id="IPR012327">
    <property type="entry name" value="MeTrfase_D12"/>
</dbReference>
<dbReference type="SUPFAM" id="SSF53335">
    <property type="entry name" value="S-adenosyl-L-methionine-dependent methyltransferases"/>
    <property type="match status" value="1"/>
</dbReference>
<dbReference type="NCBIfam" id="TIGR00571">
    <property type="entry name" value="dam"/>
    <property type="match status" value="1"/>
</dbReference>
<dbReference type="Gene3D" id="1.10.1020.10">
    <property type="entry name" value="Adenine-specific Methyltransferase, Domain 2"/>
    <property type="match status" value="1"/>
</dbReference>
<evidence type="ECO:0000256" key="5">
    <source>
        <dbReference type="ARBA" id="ARBA00022691"/>
    </source>
</evidence>
<dbReference type="PRINTS" id="PR00505">
    <property type="entry name" value="D12N6MTFRASE"/>
</dbReference>
<evidence type="ECO:0000256" key="6">
    <source>
        <dbReference type="ARBA" id="ARBA00047942"/>
    </source>
</evidence>
<keyword evidence="8" id="KW-1185">Reference proteome</keyword>
<dbReference type="PANTHER" id="PTHR30481">
    <property type="entry name" value="DNA ADENINE METHYLASE"/>
    <property type="match status" value="1"/>
</dbReference>
<evidence type="ECO:0000313" key="7">
    <source>
        <dbReference type="EMBL" id="MCQ1539098.1"/>
    </source>
</evidence>
<gene>
    <name evidence="7" type="ORF">FTO68_08910</name>
</gene>
<dbReference type="InterPro" id="IPR023095">
    <property type="entry name" value="Ade_MeTrfase_dom_2"/>
</dbReference>
<dbReference type="GO" id="GO:0032259">
    <property type="term" value="P:methylation"/>
    <property type="evidence" value="ECO:0007669"/>
    <property type="project" value="UniProtKB-KW"/>
</dbReference>
<proteinExistence type="inferred from homology"/>
<dbReference type="Pfam" id="PF02086">
    <property type="entry name" value="MethyltransfD12"/>
    <property type="match status" value="1"/>
</dbReference>
<dbReference type="Gene3D" id="3.40.50.150">
    <property type="entry name" value="Vaccinia Virus protein VP39"/>
    <property type="match status" value="1"/>
</dbReference>